<proteinExistence type="predicted"/>
<feature type="chain" id="PRO_5014951783" description="Type IV secretion system protein VirB5" evidence="1">
    <location>
        <begin position="26"/>
        <end position="214"/>
    </location>
</feature>
<reference evidence="2 3" key="1">
    <citation type="journal article" date="2017" name="MBio">
        <title>Type VI secretion-mediated competition in the bee gut microbiome.</title>
        <authorList>
            <person name="Steele M.I."/>
            <person name="Kwong W.K."/>
            <person name="Powell J.E."/>
            <person name="Whiteley M."/>
            <person name="Moran N.A."/>
        </authorList>
    </citation>
    <scope>NUCLEOTIDE SEQUENCE [LARGE SCALE GENOMIC DNA]</scope>
    <source>
        <strain evidence="2 3">App2-2</strain>
    </source>
</reference>
<dbReference type="CDD" id="cd14262">
    <property type="entry name" value="VirB5_like"/>
    <property type="match status" value="1"/>
</dbReference>
<sequence length="214" mass="23879">MKLLTKWLAPVLTLILSVSSMNVNATGIPVFDGAAAANMVQQIIQSKTQIDNQIQQITELRNQVSALSGSRNMGKILNTVKDQLPNEWKAVYGSATATNYKDLLKGKDYTPEQAAKALFANYDATLKSFQDSKKRLDNIQALMTKINQTKDIKAAADLQSRITAEQAIIQNNQTKLDMMSKLFELEEKLAHMQRSQRDACLAQHLVDRNYSSCN</sequence>
<dbReference type="RefSeq" id="WP_100113468.1">
    <property type="nucleotide sequence ID" value="NZ_MDVB01000054.1"/>
</dbReference>
<dbReference type="InterPro" id="IPR023220">
    <property type="entry name" value="T4SS_VirB5-domain"/>
</dbReference>
<dbReference type="SUPFAM" id="SSF101082">
    <property type="entry name" value="Typo IV secretion system protein TraC"/>
    <property type="match status" value="1"/>
</dbReference>
<dbReference type="Gene3D" id="1.20.58.430">
    <property type="entry name" value="Type IV secretion system, VirB5-domain"/>
    <property type="match status" value="1"/>
</dbReference>
<evidence type="ECO:0000313" key="3">
    <source>
        <dbReference type="Proteomes" id="UP000231293"/>
    </source>
</evidence>
<evidence type="ECO:0000256" key="1">
    <source>
        <dbReference type="SAM" id="SignalP"/>
    </source>
</evidence>
<organism evidence="2 3">
    <name type="scientific">Snodgrassella alvi</name>
    <dbReference type="NCBI Taxonomy" id="1196083"/>
    <lineage>
        <taxon>Bacteria</taxon>
        <taxon>Pseudomonadati</taxon>
        <taxon>Pseudomonadota</taxon>
        <taxon>Betaproteobacteria</taxon>
        <taxon>Neisseriales</taxon>
        <taxon>Neisseriaceae</taxon>
        <taxon>Snodgrassella</taxon>
    </lineage>
</organism>
<evidence type="ECO:0008006" key="4">
    <source>
        <dbReference type="Google" id="ProtNLM"/>
    </source>
</evidence>
<accession>A0A2N9WUP4</accession>
<name>A0A2N9WUP4_9NEIS</name>
<dbReference type="EMBL" id="MDVB01000054">
    <property type="protein sequence ID" value="PIT16424.1"/>
    <property type="molecule type" value="Genomic_DNA"/>
</dbReference>
<comment type="caution">
    <text evidence="2">The sequence shown here is derived from an EMBL/GenBank/DDBJ whole genome shotgun (WGS) entry which is preliminary data.</text>
</comment>
<dbReference type="Pfam" id="PF07996">
    <property type="entry name" value="T4SS"/>
    <property type="match status" value="2"/>
</dbReference>
<dbReference type="Proteomes" id="UP000231293">
    <property type="component" value="Unassembled WGS sequence"/>
</dbReference>
<evidence type="ECO:0000313" key="2">
    <source>
        <dbReference type="EMBL" id="PIT16424.1"/>
    </source>
</evidence>
<keyword evidence="1" id="KW-0732">Signal</keyword>
<feature type="signal peptide" evidence="1">
    <location>
        <begin position="1"/>
        <end position="25"/>
    </location>
</feature>
<dbReference type="AlphaFoldDB" id="A0A2N9WUP4"/>
<dbReference type="InterPro" id="IPR014158">
    <property type="entry name" value="T4SS_VirB5"/>
</dbReference>
<protein>
    <recommendedName>
        <fullName evidence="4">Type IV secretion system protein VirB5</fullName>
    </recommendedName>
</protein>
<gene>
    <name evidence="2" type="ORF">BGI32_04630</name>
</gene>